<gene>
    <name evidence="1" type="ORF">GCM10010251_93830</name>
</gene>
<evidence type="ECO:0000313" key="1">
    <source>
        <dbReference type="EMBL" id="GGR62289.1"/>
    </source>
</evidence>
<sequence>MRTTQQTLRLRSAARAAERQQLALSLRPRYESGATVPELAQECSYSVATQAQVKTGRCRGERPPGRIRVGSAFVHHERALPGPLQRCAAPELLQQAVAGAVADEVLERFGDALWAPARRWSRIPVASPSL</sequence>
<name>A0A918L013_9ACTN</name>
<organism evidence="1 2">
    <name type="scientific">Streptomyces aurantiogriseus</name>
    <dbReference type="NCBI Taxonomy" id="66870"/>
    <lineage>
        <taxon>Bacteria</taxon>
        <taxon>Bacillati</taxon>
        <taxon>Actinomycetota</taxon>
        <taxon>Actinomycetes</taxon>
        <taxon>Kitasatosporales</taxon>
        <taxon>Streptomycetaceae</taxon>
        <taxon>Streptomyces</taxon>
    </lineage>
</organism>
<keyword evidence="2" id="KW-1185">Reference proteome</keyword>
<proteinExistence type="predicted"/>
<accession>A0A918L013</accession>
<dbReference type="EMBL" id="BMSX01000043">
    <property type="protein sequence ID" value="GGR62289.1"/>
    <property type="molecule type" value="Genomic_DNA"/>
</dbReference>
<comment type="caution">
    <text evidence="1">The sequence shown here is derived from an EMBL/GenBank/DDBJ whole genome shotgun (WGS) entry which is preliminary data.</text>
</comment>
<reference evidence="1" key="1">
    <citation type="journal article" date="2014" name="Int. J. Syst. Evol. Microbiol.">
        <title>Complete genome sequence of Corynebacterium casei LMG S-19264T (=DSM 44701T), isolated from a smear-ripened cheese.</title>
        <authorList>
            <consortium name="US DOE Joint Genome Institute (JGI-PGF)"/>
            <person name="Walter F."/>
            <person name="Albersmeier A."/>
            <person name="Kalinowski J."/>
            <person name="Ruckert C."/>
        </authorList>
    </citation>
    <scope>NUCLEOTIDE SEQUENCE</scope>
    <source>
        <strain evidence="1">JCM 4346</strain>
    </source>
</reference>
<reference evidence="1" key="2">
    <citation type="submission" date="2020-09" db="EMBL/GenBank/DDBJ databases">
        <authorList>
            <person name="Sun Q."/>
            <person name="Ohkuma M."/>
        </authorList>
    </citation>
    <scope>NUCLEOTIDE SEQUENCE</scope>
    <source>
        <strain evidence="1">JCM 4346</strain>
    </source>
</reference>
<dbReference type="AlphaFoldDB" id="A0A918L013"/>
<dbReference type="Proteomes" id="UP000658320">
    <property type="component" value="Unassembled WGS sequence"/>
</dbReference>
<protein>
    <submittedName>
        <fullName evidence="1">Uncharacterized protein</fullName>
    </submittedName>
</protein>
<evidence type="ECO:0000313" key="2">
    <source>
        <dbReference type="Proteomes" id="UP000658320"/>
    </source>
</evidence>